<feature type="transmembrane region" description="Helical" evidence="2">
    <location>
        <begin position="67"/>
        <end position="88"/>
    </location>
</feature>
<name>A0A0X8XA08_HALHR</name>
<gene>
    <name evidence="3" type="ORF">HH1059_14950</name>
</gene>
<dbReference type="Proteomes" id="UP000218890">
    <property type="component" value="Chromosome"/>
</dbReference>
<dbReference type="EMBL" id="AP017372">
    <property type="protein sequence ID" value="BAU58201.1"/>
    <property type="molecule type" value="Genomic_DNA"/>
</dbReference>
<protein>
    <submittedName>
        <fullName evidence="3">Uncharacterized protein</fullName>
    </submittedName>
</protein>
<dbReference type="KEGG" id="hhk:HH1059_14950"/>
<feature type="transmembrane region" description="Helical" evidence="2">
    <location>
        <begin position="94"/>
        <end position="116"/>
    </location>
</feature>
<feature type="region of interest" description="Disordered" evidence="1">
    <location>
        <begin position="1"/>
        <end position="40"/>
    </location>
</feature>
<accession>A0A0X8XA08</accession>
<evidence type="ECO:0000256" key="2">
    <source>
        <dbReference type="SAM" id="Phobius"/>
    </source>
</evidence>
<evidence type="ECO:0000313" key="3">
    <source>
        <dbReference type="EMBL" id="BAU58201.1"/>
    </source>
</evidence>
<keyword evidence="2" id="KW-1133">Transmembrane helix</keyword>
<keyword evidence="2" id="KW-0472">Membrane</keyword>
<reference evidence="3" key="1">
    <citation type="submission" date="2016-02" db="EMBL/GenBank/DDBJ databases">
        <title>Halorhodospira halochloris DSM-1059 complete genome, version 2.</title>
        <authorList>
            <person name="Tsukatani Y."/>
        </authorList>
    </citation>
    <scope>NUCLEOTIDE SEQUENCE</scope>
    <source>
        <strain evidence="3">DSM 1059</strain>
    </source>
</reference>
<keyword evidence="4" id="KW-1185">Reference proteome</keyword>
<dbReference type="AlphaFoldDB" id="A0A0X8XA08"/>
<feature type="compositionally biased region" description="Polar residues" evidence="1">
    <location>
        <begin position="29"/>
        <end position="40"/>
    </location>
</feature>
<evidence type="ECO:0000313" key="4">
    <source>
        <dbReference type="Proteomes" id="UP000218890"/>
    </source>
</evidence>
<sequence length="138" mass="15011">MVFRSKKASQNSSNQNEQSHEHPTDAEPGSQSKVENNAQSPLSILGMRQETWTDYESLDMEIQKGQAFALLGLVGVPVALLVLIGGIFTLGSEHIAMAVGIPALFVGGILAIGANIQRLQIKRLKRIRDNWDEEQAGS</sequence>
<evidence type="ECO:0000256" key="1">
    <source>
        <dbReference type="SAM" id="MobiDB-lite"/>
    </source>
</evidence>
<organism evidence="3 4">
    <name type="scientific">Halorhodospira halochloris</name>
    <name type="common">Ectothiorhodospira halochloris</name>
    <dbReference type="NCBI Taxonomy" id="1052"/>
    <lineage>
        <taxon>Bacteria</taxon>
        <taxon>Pseudomonadati</taxon>
        <taxon>Pseudomonadota</taxon>
        <taxon>Gammaproteobacteria</taxon>
        <taxon>Chromatiales</taxon>
        <taxon>Ectothiorhodospiraceae</taxon>
        <taxon>Halorhodospira</taxon>
    </lineage>
</organism>
<proteinExistence type="predicted"/>
<dbReference type="RefSeq" id="WP_096409602.1">
    <property type="nucleotide sequence ID" value="NZ_AP017372.2"/>
</dbReference>
<keyword evidence="2" id="KW-0812">Transmembrane</keyword>